<evidence type="ECO:0008006" key="4">
    <source>
        <dbReference type="Google" id="ProtNLM"/>
    </source>
</evidence>
<dbReference type="AlphaFoldDB" id="A0A1Y1QHC2"/>
<accession>A0A1Y1QHC2</accession>
<protein>
    <recommendedName>
        <fullName evidence="4">DUF2189 domain-containing protein</fullName>
    </recommendedName>
</protein>
<feature type="transmembrane region" description="Helical" evidence="1">
    <location>
        <begin position="174"/>
        <end position="203"/>
    </location>
</feature>
<reference evidence="2 3" key="1">
    <citation type="submission" date="2017-01" db="EMBL/GenBank/DDBJ databases">
        <title>Novel large sulfur bacteria in the metagenomes of groundwater-fed chemosynthetic microbial mats in the Lake Huron basin.</title>
        <authorList>
            <person name="Sharrar A.M."/>
            <person name="Flood B.E."/>
            <person name="Bailey J.V."/>
            <person name="Jones D.S."/>
            <person name="Biddanda B."/>
            <person name="Ruberg S.A."/>
            <person name="Marcus D.N."/>
            <person name="Dick G.J."/>
        </authorList>
    </citation>
    <scope>NUCLEOTIDE SEQUENCE [LARGE SCALE GENOMIC DNA]</scope>
    <source>
        <strain evidence="2">A8</strain>
    </source>
</reference>
<dbReference type="InterPro" id="IPR018692">
    <property type="entry name" value="DUF2189"/>
</dbReference>
<feature type="transmembrane region" description="Helical" evidence="1">
    <location>
        <begin position="117"/>
        <end position="139"/>
    </location>
</feature>
<keyword evidence="1" id="KW-1133">Transmembrane helix</keyword>
<proteinExistence type="predicted"/>
<sequence>MESYVAKQPMADKSRPTEKLFTGMAVNHVNPSAIKQWLSAGWQDIWKTPSASLSYGVIFALVGIVLTLIFRRNPVFVVTLSTGFLLVGSFIAVGLYDLSRRIEHDEPPTFKHSLSVISHNVFGLGIYAVALSFVMLSWVRITTVFAGLMMTNTTVTDEGYSHLFTSLLTMDNGWLFILGFIGVGLLFASIAFTTGVVTVPLLLHRKIDIMTASVTSIRVVKKNPLTMLLWAMTIVAIIGLGIATFYIGLIIAMPLVAHASWHAYRDLVKDEGVKNV</sequence>
<name>A0A1Y1QHC2_9GAMM</name>
<feature type="transmembrane region" description="Helical" evidence="1">
    <location>
        <begin position="53"/>
        <end position="70"/>
    </location>
</feature>
<feature type="transmembrane region" description="Helical" evidence="1">
    <location>
        <begin position="76"/>
        <end position="96"/>
    </location>
</feature>
<evidence type="ECO:0000256" key="1">
    <source>
        <dbReference type="SAM" id="Phobius"/>
    </source>
</evidence>
<dbReference type="EMBL" id="MTEJ01000279">
    <property type="protein sequence ID" value="OQX05650.1"/>
    <property type="molecule type" value="Genomic_DNA"/>
</dbReference>
<gene>
    <name evidence="2" type="ORF">BWK73_33085</name>
</gene>
<evidence type="ECO:0000313" key="2">
    <source>
        <dbReference type="EMBL" id="OQX05650.1"/>
    </source>
</evidence>
<keyword evidence="1" id="KW-0472">Membrane</keyword>
<dbReference type="Proteomes" id="UP000192491">
    <property type="component" value="Unassembled WGS sequence"/>
</dbReference>
<feature type="transmembrane region" description="Helical" evidence="1">
    <location>
        <begin position="224"/>
        <end position="257"/>
    </location>
</feature>
<keyword evidence="1" id="KW-0812">Transmembrane</keyword>
<comment type="caution">
    <text evidence="2">The sequence shown here is derived from an EMBL/GenBank/DDBJ whole genome shotgun (WGS) entry which is preliminary data.</text>
</comment>
<organism evidence="2 3">
    <name type="scientific">Thiothrix lacustris</name>
    <dbReference type="NCBI Taxonomy" id="525917"/>
    <lineage>
        <taxon>Bacteria</taxon>
        <taxon>Pseudomonadati</taxon>
        <taxon>Pseudomonadota</taxon>
        <taxon>Gammaproteobacteria</taxon>
        <taxon>Thiotrichales</taxon>
        <taxon>Thiotrichaceae</taxon>
        <taxon>Thiothrix</taxon>
    </lineage>
</organism>
<dbReference type="Pfam" id="PF09955">
    <property type="entry name" value="DUF2189"/>
    <property type="match status" value="1"/>
</dbReference>
<evidence type="ECO:0000313" key="3">
    <source>
        <dbReference type="Proteomes" id="UP000192491"/>
    </source>
</evidence>